<name>A0A317KZJ1_9BACI</name>
<sequence length="77" mass="9621">MEPETYHYLQQREDLWSFIRKNPEWYRYLSRDKNRLRELEYTSKQYYGKTLPQRLEKTQQNIQLVQLLMQMAGSMND</sequence>
<evidence type="ECO:0000313" key="2">
    <source>
        <dbReference type="Proteomes" id="UP000245624"/>
    </source>
</evidence>
<keyword evidence="2" id="KW-1185">Reference proteome</keyword>
<evidence type="ECO:0000313" key="1">
    <source>
        <dbReference type="EMBL" id="PWU68972.1"/>
    </source>
</evidence>
<comment type="caution">
    <text evidence="1">The sequence shown here is derived from an EMBL/GenBank/DDBJ whole genome shotgun (WGS) entry which is preliminary data.</text>
</comment>
<dbReference type="RefSeq" id="WP_054787608.1">
    <property type="nucleotide sequence ID" value="NZ_JAJUIE010000001.1"/>
</dbReference>
<protein>
    <recommendedName>
        <fullName evidence="3">YlbE-like protein</fullName>
    </recommendedName>
</protein>
<reference evidence="1 2" key="1">
    <citation type="submission" date="2018-05" db="EMBL/GenBank/DDBJ databases">
        <title>Genomic analysis of Gracilibacillus dipsosauri DD1 reveals novel features of a salt-tolerant amylase.</title>
        <authorList>
            <person name="Deutch C.E."/>
            <person name="Yang S."/>
        </authorList>
    </citation>
    <scope>NUCLEOTIDE SEQUENCE [LARGE SCALE GENOMIC DNA]</scope>
    <source>
        <strain evidence="1 2">DD1</strain>
    </source>
</reference>
<dbReference type="Pfam" id="PF14003">
    <property type="entry name" value="YlbE"/>
    <property type="match status" value="1"/>
</dbReference>
<evidence type="ECO:0008006" key="3">
    <source>
        <dbReference type="Google" id="ProtNLM"/>
    </source>
</evidence>
<dbReference type="InterPro" id="IPR025613">
    <property type="entry name" value="YlbE"/>
</dbReference>
<dbReference type="EMBL" id="QGTD01000008">
    <property type="protein sequence ID" value="PWU68972.1"/>
    <property type="molecule type" value="Genomic_DNA"/>
</dbReference>
<proteinExistence type="predicted"/>
<dbReference type="Proteomes" id="UP000245624">
    <property type="component" value="Unassembled WGS sequence"/>
</dbReference>
<dbReference type="OrthoDB" id="1646085at2"/>
<organism evidence="1 2">
    <name type="scientific">Gracilibacillus dipsosauri</name>
    <dbReference type="NCBI Taxonomy" id="178340"/>
    <lineage>
        <taxon>Bacteria</taxon>
        <taxon>Bacillati</taxon>
        <taxon>Bacillota</taxon>
        <taxon>Bacilli</taxon>
        <taxon>Bacillales</taxon>
        <taxon>Bacillaceae</taxon>
        <taxon>Gracilibacillus</taxon>
    </lineage>
</organism>
<gene>
    <name evidence="1" type="ORF">DLJ74_11205</name>
</gene>
<dbReference type="AlphaFoldDB" id="A0A317KZJ1"/>
<accession>A0A317KZJ1</accession>